<dbReference type="GO" id="GO:0043115">
    <property type="term" value="F:precorrin-2 dehydrogenase activity"/>
    <property type="evidence" value="ECO:0007669"/>
    <property type="project" value="UniProtKB-EC"/>
</dbReference>
<dbReference type="InterPro" id="IPR006367">
    <property type="entry name" value="Sirohaem_synthase_N"/>
</dbReference>
<evidence type="ECO:0000259" key="7">
    <source>
        <dbReference type="Pfam" id="PF14824"/>
    </source>
</evidence>
<evidence type="ECO:0000313" key="9">
    <source>
        <dbReference type="Proteomes" id="UP000798488"/>
    </source>
</evidence>
<dbReference type="InterPro" id="IPR028281">
    <property type="entry name" value="Sirohaem_synthase_central"/>
</dbReference>
<comment type="catalytic activity">
    <reaction evidence="6">
        <text>precorrin-2 + NAD(+) = sirohydrochlorin + NADH + 2 H(+)</text>
        <dbReference type="Rhea" id="RHEA:15613"/>
        <dbReference type="ChEBI" id="CHEBI:15378"/>
        <dbReference type="ChEBI" id="CHEBI:57540"/>
        <dbReference type="ChEBI" id="CHEBI:57945"/>
        <dbReference type="ChEBI" id="CHEBI:58351"/>
        <dbReference type="ChEBI" id="CHEBI:58827"/>
        <dbReference type="EC" id="1.3.1.76"/>
    </reaction>
</comment>
<reference evidence="8" key="1">
    <citation type="submission" date="2016-02" db="EMBL/GenBank/DDBJ databases">
        <title>Draft Genome Sequence of Sporotomaculum syntrophicum Strain FB, a Syntrophic Benzoate Degrader.</title>
        <authorList>
            <person name="Nobu M.K."/>
            <person name="Narihiro T."/>
            <person name="Qiu Y.-L."/>
            <person name="Ohashi A."/>
            <person name="Liu W.-T."/>
            <person name="Yuji S."/>
        </authorList>
    </citation>
    <scope>NUCLEOTIDE SEQUENCE</scope>
    <source>
        <strain evidence="8">FB</strain>
    </source>
</reference>
<accession>A0A9D3AYE6</accession>
<keyword evidence="4" id="KW-0520">NAD</keyword>
<dbReference type="EMBL" id="LSRS01000005">
    <property type="protein sequence ID" value="KAF1084719.1"/>
    <property type="molecule type" value="Genomic_DNA"/>
</dbReference>
<evidence type="ECO:0000256" key="2">
    <source>
        <dbReference type="ARBA" id="ARBA00012400"/>
    </source>
</evidence>
<comment type="pathway">
    <text evidence="1">Porphyrin-containing compound metabolism; siroheme biosynthesis; sirohydrochlorin from precorrin-2: step 1/1.</text>
</comment>
<dbReference type="PANTHER" id="PTHR35330:SF1">
    <property type="entry name" value="SIROHEME BIOSYNTHESIS PROTEIN MET8"/>
    <property type="match status" value="1"/>
</dbReference>
<dbReference type="InterPro" id="IPR042518">
    <property type="entry name" value="SirC_C"/>
</dbReference>
<keyword evidence="3" id="KW-0560">Oxidoreductase</keyword>
<evidence type="ECO:0000256" key="3">
    <source>
        <dbReference type="ARBA" id="ARBA00023002"/>
    </source>
</evidence>
<evidence type="ECO:0000256" key="6">
    <source>
        <dbReference type="ARBA" id="ARBA00047561"/>
    </source>
</evidence>
<keyword evidence="5" id="KW-0627">Porphyrin biosynthesis</keyword>
<dbReference type="OrthoDB" id="9773765at2"/>
<dbReference type="SUPFAM" id="SSF75615">
    <property type="entry name" value="Siroheme synthase middle domains-like"/>
    <property type="match status" value="1"/>
</dbReference>
<dbReference type="NCBIfam" id="TIGR01470">
    <property type="entry name" value="cysG_Nterm"/>
    <property type="match status" value="1"/>
</dbReference>
<dbReference type="InterPro" id="IPR036291">
    <property type="entry name" value="NAD(P)-bd_dom_sf"/>
</dbReference>
<dbReference type="Pfam" id="PF14824">
    <property type="entry name" value="Sirohm_synth_M"/>
    <property type="match status" value="1"/>
</dbReference>
<evidence type="ECO:0000313" key="8">
    <source>
        <dbReference type="EMBL" id="KAF1084719.1"/>
    </source>
</evidence>
<dbReference type="PANTHER" id="PTHR35330">
    <property type="entry name" value="SIROHEME BIOSYNTHESIS PROTEIN MET8"/>
    <property type="match status" value="1"/>
</dbReference>
<dbReference type="AlphaFoldDB" id="A0A9D3AYE6"/>
<feature type="domain" description="Siroheme synthase central" evidence="7">
    <location>
        <begin position="120"/>
        <end position="144"/>
    </location>
</feature>
<dbReference type="GO" id="GO:0004325">
    <property type="term" value="F:ferrochelatase activity"/>
    <property type="evidence" value="ECO:0007669"/>
    <property type="project" value="InterPro"/>
</dbReference>
<evidence type="ECO:0000256" key="4">
    <source>
        <dbReference type="ARBA" id="ARBA00023027"/>
    </source>
</evidence>
<name>A0A9D3AYE6_9FIRM</name>
<proteinExistence type="predicted"/>
<dbReference type="Proteomes" id="UP000798488">
    <property type="component" value="Unassembled WGS sequence"/>
</dbReference>
<dbReference type="Pfam" id="PF13241">
    <property type="entry name" value="NAD_binding_7"/>
    <property type="match status" value="1"/>
</dbReference>
<sequence length="214" mass="23937">MELYPIFLKLQDKKCLVVGGGKVAERKVQALARCGAQIHVVSPQLTIGLQNMAERGLINHRCGYYQTGDLINTFLVISATNDDTVNHAVAGDCLKRNILVNVVDDPPRCNFFVPSVVHRRSLKLAISTGGNSPRLAKMIRRSLELEFGPAFAEFNDYLGSVRKQVHAQVADPVQREQILKNLVDETTYILVKQGKLEQAKERVNHVCHFDRCQS</sequence>
<dbReference type="EC" id="1.3.1.76" evidence="2"/>
<dbReference type="InterPro" id="IPR028161">
    <property type="entry name" value="Met8-like"/>
</dbReference>
<dbReference type="Gene3D" id="3.40.50.720">
    <property type="entry name" value="NAD(P)-binding Rossmann-like Domain"/>
    <property type="match status" value="1"/>
</dbReference>
<protein>
    <recommendedName>
        <fullName evidence="2">precorrin-2 dehydrogenase</fullName>
        <ecNumber evidence="2">1.3.1.76</ecNumber>
    </recommendedName>
</protein>
<keyword evidence="9" id="KW-1185">Reference proteome</keyword>
<dbReference type="Gene3D" id="1.10.8.610">
    <property type="entry name" value="SirC, precorrin-2 dehydrogenase, C-terminal helical domain-like"/>
    <property type="match status" value="1"/>
</dbReference>
<gene>
    <name evidence="8" type="primary">cysG</name>
    <name evidence="8" type="ORF">SPSYN_02504</name>
</gene>
<dbReference type="SUPFAM" id="SSF51735">
    <property type="entry name" value="NAD(P)-binding Rossmann-fold domains"/>
    <property type="match status" value="1"/>
</dbReference>
<organism evidence="8 9">
    <name type="scientific">Sporotomaculum syntrophicum</name>
    <dbReference type="NCBI Taxonomy" id="182264"/>
    <lineage>
        <taxon>Bacteria</taxon>
        <taxon>Bacillati</taxon>
        <taxon>Bacillota</taxon>
        <taxon>Clostridia</taxon>
        <taxon>Eubacteriales</taxon>
        <taxon>Desulfallaceae</taxon>
        <taxon>Sporotomaculum</taxon>
    </lineage>
</organism>
<dbReference type="RefSeq" id="WP_161822766.1">
    <property type="nucleotide sequence ID" value="NZ_LSRS01000005.1"/>
</dbReference>
<evidence type="ECO:0000256" key="5">
    <source>
        <dbReference type="ARBA" id="ARBA00023244"/>
    </source>
</evidence>
<comment type="caution">
    <text evidence="8">The sequence shown here is derived from an EMBL/GenBank/DDBJ whole genome shotgun (WGS) entry which is preliminary data.</text>
</comment>
<dbReference type="GO" id="GO:0019354">
    <property type="term" value="P:siroheme biosynthetic process"/>
    <property type="evidence" value="ECO:0007669"/>
    <property type="project" value="InterPro"/>
</dbReference>
<evidence type="ECO:0000256" key="1">
    <source>
        <dbReference type="ARBA" id="ARBA00005010"/>
    </source>
</evidence>